<dbReference type="AlphaFoldDB" id="A0A0G2ZCU2"/>
<reference evidence="1 2" key="1">
    <citation type="submission" date="2015-04" db="EMBL/GenBank/DDBJ databases">
        <title>Complete Genome Sequence of Kosmotoga pacifica SLHLJ1.</title>
        <authorList>
            <person name="Jiang L.J."/>
            <person name="Shao Z.Z."/>
            <person name="Jebbar M."/>
        </authorList>
    </citation>
    <scope>NUCLEOTIDE SEQUENCE [LARGE SCALE GENOMIC DNA]</scope>
    <source>
        <strain evidence="1 2">SLHLJ1</strain>
    </source>
</reference>
<dbReference type="Proteomes" id="UP000035159">
    <property type="component" value="Chromosome"/>
</dbReference>
<organism evidence="1 2">
    <name type="scientific">Kosmotoga pacifica</name>
    <dbReference type="NCBI Taxonomy" id="1330330"/>
    <lineage>
        <taxon>Bacteria</taxon>
        <taxon>Thermotogati</taxon>
        <taxon>Thermotogota</taxon>
        <taxon>Thermotogae</taxon>
        <taxon>Kosmotogales</taxon>
        <taxon>Kosmotogaceae</taxon>
        <taxon>Kosmotoga</taxon>
    </lineage>
</organism>
<sequence>MKPSGTDIVVYSFSASVASPVSFGMKVFITSSPFAISSSGPTSTTYPETSITFRFNPIVPKSSFNSAAVSVSGSSTIEPSMAATEEEKSYEIVGIPEGFSVTDVQTIVRKIGIEVEIVSAGEATLLVGSSEAIADAKGIIATLSSLGRKPEELVEYSYKL</sequence>
<evidence type="ECO:0000313" key="1">
    <source>
        <dbReference type="EMBL" id="AKI97926.1"/>
    </source>
</evidence>
<protein>
    <submittedName>
        <fullName evidence="1">Uncharacterized protein</fullName>
    </submittedName>
</protein>
<dbReference type="PATRIC" id="fig|1330330.3.peg.1821"/>
<dbReference type="EMBL" id="CP011232">
    <property type="protein sequence ID" value="AKI97926.1"/>
    <property type="molecule type" value="Genomic_DNA"/>
</dbReference>
<proteinExistence type="predicted"/>
<name>A0A0G2ZCU2_9BACT</name>
<dbReference type="STRING" id="1330330.IX53_08950"/>
<accession>A0A0G2ZCU2</accession>
<gene>
    <name evidence="1" type="ORF">IX53_08950</name>
</gene>
<keyword evidence="2" id="KW-1185">Reference proteome</keyword>
<dbReference type="KEGG" id="kpf:IX53_08950"/>
<evidence type="ECO:0000313" key="2">
    <source>
        <dbReference type="Proteomes" id="UP000035159"/>
    </source>
</evidence>